<dbReference type="SUPFAM" id="SSF51445">
    <property type="entry name" value="(Trans)glycosidases"/>
    <property type="match status" value="3"/>
</dbReference>
<dbReference type="SMART" id="SM00642">
    <property type="entry name" value="Aamy"/>
    <property type="match status" value="3"/>
</dbReference>
<evidence type="ECO:0000313" key="6">
    <source>
        <dbReference type="RefSeq" id="XP_046593882.1"/>
    </source>
</evidence>
<evidence type="ECO:0000256" key="1">
    <source>
        <dbReference type="ARBA" id="ARBA00001657"/>
    </source>
</evidence>
<organism evidence="5 6">
    <name type="scientific">Neodiprion lecontei</name>
    <name type="common">Redheaded pine sawfly</name>
    <dbReference type="NCBI Taxonomy" id="441921"/>
    <lineage>
        <taxon>Eukaryota</taxon>
        <taxon>Metazoa</taxon>
        <taxon>Ecdysozoa</taxon>
        <taxon>Arthropoda</taxon>
        <taxon>Hexapoda</taxon>
        <taxon>Insecta</taxon>
        <taxon>Pterygota</taxon>
        <taxon>Neoptera</taxon>
        <taxon>Endopterygota</taxon>
        <taxon>Hymenoptera</taxon>
        <taxon>Tenthredinoidea</taxon>
        <taxon>Diprionidae</taxon>
        <taxon>Diprioninae</taxon>
        <taxon>Neodiprion</taxon>
    </lineage>
</organism>
<evidence type="ECO:0000259" key="4">
    <source>
        <dbReference type="SMART" id="SM00642"/>
    </source>
</evidence>
<evidence type="ECO:0000256" key="2">
    <source>
        <dbReference type="ARBA" id="ARBA00012741"/>
    </source>
</evidence>
<dbReference type="InterPro" id="IPR045857">
    <property type="entry name" value="O16G_dom_2"/>
</dbReference>
<dbReference type="PANTHER" id="PTHR10357:SF179">
    <property type="entry name" value="NEUTRAL AND BASIC AMINO ACID TRANSPORT PROTEIN RBAT"/>
    <property type="match status" value="1"/>
</dbReference>
<dbReference type="Gene3D" id="2.60.40.1180">
    <property type="entry name" value="Golgi alpha-mannosidase II"/>
    <property type="match status" value="2"/>
</dbReference>
<dbReference type="CDD" id="cd11328">
    <property type="entry name" value="AmyAc_maltase"/>
    <property type="match status" value="3"/>
</dbReference>
<feature type="domain" description="Glycosyl hydrolase family 13 catalytic" evidence="4">
    <location>
        <begin position="57"/>
        <end position="452"/>
    </location>
</feature>
<dbReference type="InterPro" id="IPR006047">
    <property type="entry name" value="GH13_cat_dom"/>
</dbReference>
<dbReference type="PANTHER" id="PTHR10357">
    <property type="entry name" value="ALPHA-AMYLASE FAMILY MEMBER"/>
    <property type="match status" value="1"/>
</dbReference>
<reference evidence="6" key="1">
    <citation type="submission" date="2025-08" db="UniProtKB">
        <authorList>
            <consortium name="RefSeq"/>
        </authorList>
    </citation>
    <scope>IDENTIFICATION</scope>
    <source>
        <tissue evidence="6">Thorax and Abdomen</tissue>
    </source>
</reference>
<feature type="compositionally biased region" description="Acidic residues" evidence="3">
    <location>
        <begin position="1900"/>
        <end position="1911"/>
    </location>
</feature>
<dbReference type="EC" id="3.2.1.20" evidence="2"/>
<dbReference type="Gene3D" id="3.20.20.80">
    <property type="entry name" value="Glycosidases"/>
    <property type="match status" value="3"/>
</dbReference>
<dbReference type="Pfam" id="PF00128">
    <property type="entry name" value="Alpha-amylase"/>
    <property type="match status" value="3"/>
</dbReference>
<feature type="compositionally biased region" description="Low complexity" evidence="3">
    <location>
        <begin position="1874"/>
        <end position="1887"/>
    </location>
</feature>
<protein>
    <recommendedName>
        <fullName evidence="2">alpha-glucosidase</fullName>
        <ecNumber evidence="2">3.2.1.20</ecNumber>
    </recommendedName>
</protein>
<proteinExistence type="predicted"/>
<sequence>MNPDSYQSGNIRQDQFSLNTRRYYKLNIPKYTKFVEPTRPEVTTAELDWWQTAVIYQIYPKSFQDSDGDGIGDLQGIISRLDYLEDTGFTGFSLTPIYPSPQVDGGYDVSNFTGIDPIFGQFEDFQELVNTAHQKNLKVILDFVPNHSSNEHIWFQNSVARVEPYTDYYVWKDGVSSGNVVQPPNNWLSVFGGSAWTWNEQRQQYYLHQFHESQPDLNLRNSAVVTEITDVLRFWLDQDVDGFRISSVAHLFEDASFLDEPLNEEASSGVTETDYEYLRHIYTTDLDETIDIIYQWRAVVDKYSTRPDSETKILVTDSTARQNVITRYFGNQTHEGAHIPLNFGFISNLRRESTAYDFVEMAEEWFSALPHGRTSNSIFGNHDVSRIASRFFLNRVDSLNMQLLLSPGTAFTYQGEELGLLDTLISYEETEDPGAIAAGPNRFELFTRDPARTPFHWDGSTSAGFSLNSSTWLPVNPNYLVRNVAIQSAATRSMYQTYKALLDIRQSETIKRGSITFKSANDGMVLAIVRELEGYESYAILANFGVHFANVNLTALTNFPTENVTICLASANSLVETGTTINVNSVVLTASAAVVLCNKVADVTEPETTTPITDTEAVILDDWFTTASIYQIYPKSFQDSNDDGVGDLQGIISRLDHLQETGITAIWLNSIATSPQIDGGYDITNFTDIDPIFGNLEDFAELVRQAHARELKIIIDFVPNHSSNEHVWFQNSIARIEPYTDYYIWKDGIVSDNRLQPPNNWLSVFGDSAWTWSEQRQQYYLHQFHTSQPDLNFRNPDVVTEMTNVLKFWLDQEVDGFRICSVAHLFEDEDFFDEPRNANPDPYILETDYDYLEHIYTTDRDETVDIVYQWRTVVDEHAEQSDGQARILITDSSANQNVVSRYFGNQTHQGAHVPLNFAMITNLTRLSSASSYINAFNEWFAILPENRTSNWILGNHDNTRIASKFGLNRADGLNMLLLLRGTTFTYMGEELALLDTEVSFNDTQDPHAINAGPDRFQLFTRDPARTPYQWDNTSLAGFSTSNSSWLPVNDNYVFRNLAVQKTAERSNYHTYQAILQLRQRECIKYGTTQFLSLNSDMVLAFTREILSGERYAVIINLGLGQLIVDLSNLETFVNEDVYVFLASANSVINTGSTVNISAVPLSANAALVLSTRQIEDTTQQLSTLDTITTPSITSTETVTETATSTPIFPTIPDRPILVSGEITGNLDWWQEAAVYQIYPKSFQDSNGDGVGDLQGIISRLEHLSDTGVTAIWLNSLLASPQVDGGFDISNFTAVDPIFGTLDDFAELIQEAHNKEIRVIIDFVPNHSSNEHVWFQNSVARIEPYTDYYVWRDGITLDNGIQPPNNWLSVFGGSAWSWNEQRQQYYLHQFDTSQADLNFRNPAVVSEITNVLRFWLDQGVDGFRVSSVAHIFEDVHFPDEPLNESPGPNVLETDYEYLQHIYTTDLDETIDIVYQWRTLLDEYTAQLDVQTRVLVTDSAASQDVVARYFGNQTHQGAHLPLNFGLIAKLGQPSLASDYIQVLTSWFATLPENGTSNWILGNHDERRPASRFGTNRVDGLNMLHLLPGTAFTYMGEELALLDTEISFADTQDPYAINAGPDRYSLFTRDPARTPYHWDNSTSGGFSTNESTWLPMNSNYVTRNLIAQIAAERSNFNTYKSILKLKQSQTIKRGATHIWALNNNSVLVFIRQLQDEPVYAVAINLGLVTVSVNFSQFSGLPSEGMRVCLASANAVISTGTIVNIMSVSLSANAAVVLCNSEVPETTTVSITTTTVADMPSTTVELSTETPTTSPTPVHTESEPPTTIPPLNTTPSTSTTTTFSTTMNAFSTTLIPSTETSATSTTLIISTTANTTTVPSTTVESSTKTPTILPTMATDKPEPETEPDYSEENTTEDSASAAVTTYISSLLIIVPIWNISL</sequence>
<dbReference type="InterPro" id="IPR013780">
    <property type="entry name" value="Glyco_hydro_b"/>
</dbReference>
<gene>
    <name evidence="6" type="primary">LOC107226033</name>
</gene>
<accession>A0ABM3G0S8</accession>
<feature type="region of interest" description="Disordered" evidence="3">
    <location>
        <begin position="1874"/>
        <end position="1915"/>
    </location>
</feature>
<dbReference type="Gene3D" id="3.90.400.10">
    <property type="entry name" value="Oligo-1,6-glucosidase, Domain 2"/>
    <property type="match status" value="3"/>
</dbReference>
<keyword evidence="5" id="KW-1185">Reference proteome</keyword>
<evidence type="ECO:0000256" key="3">
    <source>
        <dbReference type="SAM" id="MobiDB-lite"/>
    </source>
</evidence>
<name>A0ABM3G0S8_NEOLC</name>
<dbReference type="InterPro" id="IPR017853">
    <property type="entry name" value="GH"/>
</dbReference>
<feature type="region of interest" description="Disordered" evidence="3">
    <location>
        <begin position="1796"/>
        <end position="1837"/>
    </location>
</feature>
<comment type="catalytic activity">
    <reaction evidence="1">
        <text>Hydrolysis of terminal, non-reducing (1-&gt;4)-linked alpha-D-glucose residues with release of alpha-D-glucose.</text>
        <dbReference type="EC" id="3.2.1.20"/>
    </reaction>
</comment>
<dbReference type="Proteomes" id="UP000829291">
    <property type="component" value="Chromosome 4"/>
</dbReference>
<dbReference type="GeneID" id="107226033"/>
<feature type="domain" description="Glycosyl hydrolase family 13 catalytic" evidence="4">
    <location>
        <begin position="631"/>
        <end position="1025"/>
    </location>
</feature>
<dbReference type="RefSeq" id="XP_046593882.1">
    <property type="nucleotide sequence ID" value="XM_046737926.1"/>
</dbReference>
<feature type="domain" description="Glycosyl hydrolase family 13 catalytic" evidence="4">
    <location>
        <begin position="1236"/>
        <end position="1630"/>
    </location>
</feature>
<evidence type="ECO:0000313" key="5">
    <source>
        <dbReference type="Proteomes" id="UP000829291"/>
    </source>
</evidence>